<dbReference type="AlphaFoldDB" id="A0A1H7RB75"/>
<keyword evidence="12" id="KW-0575">Peroxidase</keyword>
<accession>A0A1H7RB75</accession>
<dbReference type="OrthoDB" id="9805202at2"/>
<keyword evidence="6" id="KW-0560">Oxidoreductase</keyword>
<feature type="binding site" description="covalent" evidence="8">
    <location>
        <position position="238"/>
    </location>
    <ligand>
        <name>heme c</name>
        <dbReference type="ChEBI" id="CHEBI:61717"/>
        <label>2</label>
    </ligand>
</feature>
<dbReference type="InterPro" id="IPR009056">
    <property type="entry name" value="Cyt_c-like_dom"/>
</dbReference>
<keyword evidence="10" id="KW-1133">Transmembrane helix</keyword>
<reference evidence="13" key="1">
    <citation type="submission" date="2016-10" db="EMBL/GenBank/DDBJ databases">
        <authorList>
            <person name="Varghese N."/>
            <person name="Submissions S."/>
        </authorList>
    </citation>
    <scope>NUCLEOTIDE SEQUENCE [LARGE SCALE GENOMIC DNA]</scope>
    <source>
        <strain evidence="13">DSM 18733</strain>
    </source>
</reference>
<dbReference type="GO" id="GO:0042597">
    <property type="term" value="C:periplasmic space"/>
    <property type="evidence" value="ECO:0007669"/>
    <property type="project" value="UniProtKB-SubCell"/>
</dbReference>
<keyword evidence="2 8" id="KW-0349">Heme</keyword>
<proteinExistence type="predicted"/>
<dbReference type="InterPro" id="IPR004852">
    <property type="entry name" value="Di-haem_cyt_c_peroxidsae"/>
</dbReference>
<comment type="cofactor">
    <cofactor evidence="8">
        <name>heme</name>
        <dbReference type="ChEBI" id="CHEBI:30413"/>
    </cofactor>
    <text evidence="8">Binds 2 heme groups.</text>
</comment>
<evidence type="ECO:0000256" key="8">
    <source>
        <dbReference type="PIRSR" id="PIRSR000294-1"/>
    </source>
</evidence>
<organism evidence="12 13">
    <name type="scientific">Olivibacter domesticus</name>
    <name type="common">Pseudosphingobacterium domesticum</name>
    <dbReference type="NCBI Taxonomy" id="407022"/>
    <lineage>
        <taxon>Bacteria</taxon>
        <taxon>Pseudomonadati</taxon>
        <taxon>Bacteroidota</taxon>
        <taxon>Sphingobacteriia</taxon>
        <taxon>Sphingobacteriales</taxon>
        <taxon>Sphingobacteriaceae</taxon>
        <taxon>Olivibacter</taxon>
    </lineage>
</organism>
<dbReference type="GO" id="GO:0020037">
    <property type="term" value="F:heme binding"/>
    <property type="evidence" value="ECO:0007669"/>
    <property type="project" value="InterPro"/>
</dbReference>
<feature type="transmembrane region" description="Helical" evidence="10">
    <location>
        <begin position="12"/>
        <end position="29"/>
    </location>
</feature>
<keyword evidence="4" id="KW-0732">Signal</keyword>
<dbReference type="GO" id="GO:0046872">
    <property type="term" value="F:metal ion binding"/>
    <property type="evidence" value="ECO:0007669"/>
    <property type="project" value="UniProtKB-KW"/>
</dbReference>
<feature type="binding site" description="covalent" evidence="8">
    <location>
        <position position="241"/>
    </location>
    <ligand>
        <name>heme c</name>
        <dbReference type="ChEBI" id="CHEBI:61717"/>
        <label>2</label>
    </ligand>
</feature>
<dbReference type="GO" id="GO:0004130">
    <property type="term" value="F:cytochrome-c peroxidase activity"/>
    <property type="evidence" value="ECO:0007669"/>
    <property type="project" value="TreeGrafter"/>
</dbReference>
<evidence type="ECO:0000256" key="6">
    <source>
        <dbReference type="ARBA" id="ARBA00023002"/>
    </source>
</evidence>
<feature type="binding site" description="covalent" evidence="8">
    <location>
        <position position="87"/>
    </location>
    <ligand>
        <name>heme c</name>
        <dbReference type="ChEBI" id="CHEBI:61717"/>
        <label>1</label>
    </ligand>
</feature>
<dbReference type="STRING" id="407022.SAMN05661044_02909"/>
<evidence type="ECO:0000256" key="5">
    <source>
        <dbReference type="ARBA" id="ARBA00022764"/>
    </source>
</evidence>
<sequence>MSKTKKIQGGKVYVFATLIIFLLLMQSAFHNVEPPNEPVKLNYPAYFGNRTYENPKNPLTKQGIALGKMLFYEKALSANGNISCGSCHQQDRAFTDGKRFSEGTNGKLTSRNAMALVNLLWVDNFFWDGRSKGLENQSLVPLTDPHEMGQQLDVSARKLQSLTKYPPRFKEAFGTDKITGAYITYALAQFERTLISADSKYDQYLQGKYQPAASELRGIDLFFGNDKEQEPLMRRRTCGHCHGGPKTFSELFHNNGLDSSSQDLGRAIFTGLAADNGRFRVVTLRNIALTAPYMHDGRFKTLEEVIDHYSDHIRESATLSPFLREAMENSNKIGFQFTRQEKEDIVNFLHLLTDSSFVNNPAFSDPFK</sequence>
<evidence type="ECO:0000256" key="3">
    <source>
        <dbReference type="ARBA" id="ARBA00022723"/>
    </source>
</evidence>
<comment type="subcellular location">
    <subcellularLocation>
        <location evidence="1">Periplasm</location>
    </subcellularLocation>
</comment>
<dbReference type="SUPFAM" id="SSF46626">
    <property type="entry name" value="Cytochrome c"/>
    <property type="match status" value="2"/>
</dbReference>
<feature type="binding site" description="axial binding residue" evidence="9">
    <location>
        <position position="88"/>
    </location>
    <ligand>
        <name>heme c</name>
        <dbReference type="ChEBI" id="CHEBI:61717"/>
        <label>1</label>
    </ligand>
    <ligandPart>
        <name>Fe</name>
        <dbReference type="ChEBI" id="CHEBI:18248"/>
    </ligandPart>
</feature>
<dbReference type="InterPro" id="IPR051395">
    <property type="entry name" value="Cytochrome_c_Peroxidase/MauG"/>
</dbReference>
<keyword evidence="13" id="KW-1185">Reference proteome</keyword>
<evidence type="ECO:0000256" key="7">
    <source>
        <dbReference type="ARBA" id="ARBA00023004"/>
    </source>
</evidence>
<evidence type="ECO:0000259" key="11">
    <source>
        <dbReference type="PROSITE" id="PS51007"/>
    </source>
</evidence>
<dbReference type="Gene3D" id="1.10.760.10">
    <property type="entry name" value="Cytochrome c-like domain"/>
    <property type="match status" value="2"/>
</dbReference>
<dbReference type="GO" id="GO:0009055">
    <property type="term" value="F:electron transfer activity"/>
    <property type="evidence" value="ECO:0007669"/>
    <property type="project" value="InterPro"/>
</dbReference>
<evidence type="ECO:0000256" key="10">
    <source>
        <dbReference type="SAM" id="Phobius"/>
    </source>
</evidence>
<dbReference type="PROSITE" id="PS51007">
    <property type="entry name" value="CYTC"/>
    <property type="match status" value="1"/>
</dbReference>
<evidence type="ECO:0000256" key="9">
    <source>
        <dbReference type="PIRSR" id="PIRSR000294-2"/>
    </source>
</evidence>
<comment type="PTM">
    <text evidence="8">Binds 2 heme groups per subunit.</text>
</comment>
<evidence type="ECO:0000256" key="4">
    <source>
        <dbReference type="ARBA" id="ARBA00022729"/>
    </source>
</evidence>
<dbReference type="RefSeq" id="WP_093325608.1">
    <property type="nucleotide sequence ID" value="NZ_FOAF01000002.1"/>
</dbReference>
<dbReference type="Proteomes" id="UP000199421">
    <property type="component" value="Unassembled WGS sequence"/>
</dbReference>
<keyword evidence="7 9" id="KW-0408">Iron</keyword>
<evidence type="ECO:0000313" key="13">
    <source>
        <dbReference type="Proteomes" id="UP000199421"/>
    </source>
</evidence>
<dbReference type="PANTHER" id="PTHR30600">
    <property type="entry name" value="CYTOCHROME C PEROXIDASE-RELATED"/>
    <property type="match status" value="1"/>
</dbReference>
<dbReference type="InterPro" id="IPR036909">
    <property type="entry name" value="Cyt_c-like_dom_sf"/>
</dbReference>
<evidence type="ECO:0000256" key="1">
    <source>
        <dbReference type="ARBA" id="ARBA00004418"/>
    </source>
</evidence>
<keyword evidence="3 9" id="KW-0479">Metal-binding</keyword>
<keyword evidence="10" id="KW-0812">Transmembrane</keyword>
<keyword evidence="10" id="KW-0472">Membrane</keyword>
<dbReference type="PIRSF" id="PIRSF000294">
    <property type="entry name" value="Cytochrome-c_peroxidase"/>
    <property type="match status" value="1"/>
</dbReference>
<feature type="binding site" description="axial binding residue" evidence="9">
    <location>
        <position position="242"/>
    </location>
    <ligand>
        <name>heme c</name>
        <dbReference type="ChEBI" id="CHEBI:61717"/>
        <label>2</label>
    </ligand>
    <ligandPart>
        <name>Fe</name>
        <dbReference type="ChEBI" id="CHEBI:18248"/>
    </ligandPart>
</feature>
<gene>
    <name evidence="12" type="ORF">SAMN05661044_02909</name>
</gene>
<feature type="binding site" description="covalent" evidence="8">
    <location>
        <position position="84"/>
    </location>
    <ligand>
        <name>heme c</name>
        <dbReference type="ChEBI" id="CHEBI:61717"/>
        <label>1</label>
    </ligand>
</feature>
<name>A0A1H7RB75_OLID1</name>
<dbReference type="InterPro" id="IPR026259">
    <property type="entry name" value="MauG/Cytc_peroxidase"/>
</dbReference>
<protein>
    <submittedName>
        <fullName evidence="12">Cytochrome c peroxidase</fullName>
    </submittedName>
</protein>
<dbReference type="EMBL" id="FOAF01000002">
    <property type="protein sequence ID" value="SEL57228.1"/>
    <property type="molecule type" value="Genomic_DNA"/>
</dbReference>
<keyword evidence="5" id="KW-0574">Periplasm</keyword>
<evidence type="ECO:0000256" key="2">
    <source>
        <dbReference type="ARBA" id="ARBA00022617"/>
    </source>
</evidence>
<dbReference type="Pfam" id="PF03150">
    <property type="entry name" value="CCP_MauG"/>
    <property type="match status" value="1"/>
</dbReference>
<feature type="domain" description="Cytochrome c" evidence="11">
    <location>
        <begin position="213"/>
        <end position="353"/>
    </location>
</feature>
<evidence type="ECO:0000313" key="12">
    <source>
        <dbReference type="EMBL" id="SEL57228.1"/>
    </source>
</evidence>